<evidence type="ECO:0000313" key="1">
    <source>
        <dbReference type="EMBL" id="MBD2569384.1"/>
    </source>
</evidence>
<dbReference type="EMBL" id="JACJST010000014">
    <property type="protein sequence ID" value="MBD2569384.1"/>
    <property type="molecule type" value="Genomic_DNA"/>
</dbReference>
<comment type="caution">
    <text evidence="1">The sequence shown here is derived from an EMBL/GenBank/DDBJ whole genome shotgun (WGS) entry which is preliminary data.</text>
</comment>
<proteinExistence type="predicted"/>
<organism evidence="1 2">
    <name type="scientific">Anabaena lutea FACHB-196</name>
    <dbReference type="NCBI Taxonomy" id="2692881"/>
    <lineage>
        <taxon>Bacteria</taxon>
        <taxon>Bacillati</taxon>
        <taxon>Cyanobacteriota</taxon>
        <taxon>Cyanophyceae</taxon>
        <taxon>Nostocales</taxon>
        <taxon>Nostocaceae</taxon>
        <taxon>Anabaena</taxon>
    </lineage>
</organism>
<reference evidence="1 2" key="1">
    <citation type="journal article" date="2020" name="ISME J.">
        <title>Comparative genomics reveals insights into cyanobacterial evolution and habitat adaptation.</title>
        <authorList>
            <person name="Chen M.Y."/>
            <person name="Teng W.K."/>
            <person name="Zhao L."/>
            <person name="Hu C.X."/>
            <person name="Zhou Y.K."/>
            <person name="Han B.P."/>
            <person name="Song L.R."/>
            <person name="Shu W.S."/>
        </authorList>
    </citation>
    <scope>NUCLEOTIDE SEQUENCE [LARGE SCALE GENOMIC DNA]</scope>
    <source>
        <strain evidence="1 2">FACHB-196</strain>
    </source>
</reference>
<name>A0ABR8FHY2_9NOST</name>
<accession>A0ABR8FHY2</accession>
<dbReference type="RefSeq" id="WP_190716133.1">
    <property type="nucleotide sequence ID" value="NZ_JACJST010000014.1"/>
</dbReference>
<evidence type="ECO:0000313" key="2">
    <source>
        <dbReference type="Proteomes" id="UP000640531"/>
    </source>
</evidence>
<gene>
    <name evidence="1" type="ORF">H6G59_16065</name>
</gene>
<protein>
    <submittedName>
        <fullName evidence="1">Uncharacterized protein</fullName>
    </submittedName>
</protein>
<keyword evidence="2" id="KW-1185">Reference proteome</keyword>
<dbReference type="Gene3D" id="3.40.720.10">
    <property type="entry name" value="Alkaline Phosphatase, subunit A"/>
    <property type="match status" value="1"/>
</dbReference>
<dbReference type="SUPFAM" id="SSF53649">
    <property type="entry name" value="Alkaline phosphatase-like"/>
    <property type="match status" value="1"/>
</dbReference>
<dbReference type="InterPro" id="IPR017850">
    <property type="entry name" value="Alkaline_phosphatase_core_sf"/>
</dbReference>
<sequence>MNSDKSVILLEFNELCPSLIERFIQEGKLPNFQRLYEESEVYITDAEEEPPYLEPWIQWVTVHSGVPYSEHQVFLLDEGYKLKSKSIWDILSDAGLKVWICGSMNISYNPSLNGYIMPDFWSTKITPNSEELLLYFRFVQKQVQEHTNDSVPLNTGDYLRFLDFMKNHGLSLDTISAIIQQLIREKITGKYRWQRATIADKLQFDLFRSYYHKIRPRFSTFFINSTAHFQHMYWRNMEPDKFQIKPSVKEQIEYENAILYGYQEMDKLIGKFLNLSDDKTTFILSTALSQQPCFTYEETGGKRLCRPRKFESLLDFAGVKSNYICSPVMAEEFHVRFENEQDATEAEQKLINLQINQRQIMRLRRNGNDIFGGCGIFEEIPQNAILNIANSKKSIPFFDIFYQIEDIKSGMHHPDGILWIRKPSCKHSIHEGKISLCSIAPTILELLEIPKADFMKGTALV</sequence>
<dbReference type="Proteomes" id="UP000640531">
    <property type="component" value="Unassembled WGS sequence"/>
</dbReference>